<evidence type="ECO:0000256" key="8">
    <source>
        <dbReference type="ARBA" id="ARBA00022737"/>
    </source>
</evidence>
<evidence type="ECO:0000256" key="1">
    <source>
        <dbReference type="ARBA" id="ARBA00004123"/>
    </source>
</evidence>
<dbReference type="Pfam" id="PF01335">
    <property type="entry name" value="DED"/>
    <property type="match status" value="2"/>
</dbReference>
<organism evidence="21 22">
    <name type="scientific">Anguilla anguilla</name>
    <name type="common">European freshwater eel</name>
    <name type="synonym">Muraena anguilla</name>
    <dbReference type="NCBI Taxonomy" id="7936"/>
    <lineage>
        <taxon>Eukaryota</taxon>
        <taxon>Metazoa</taxon>
        <taxon>Chordata</taxon>
        <taxon>Craniata</taxon>
        <taxon>Vertebrata</taxon>
        <taxon>Euteleostomi</taxon>
        <taxon>Actinopterygii</taxon>
        <taxon>Neopterygii</taxon>
        <taxon>Teleostei</taxon>
        <taxon>Anguilliformes</taxon>
        <taxon>Anguillidae</taxon>
        <taxon>Anguilla</taxon>
    </lineage>
</organism>
<feature type="domain" description="DED" evidence="18">
    <location>
        <begin position="12"/>
        <end position="87"/>
    </location>
</feature>
<dbReference type="Gene3D" id="1.10.533.10">
    <property type="entry name" value="Death Domain, Fas"/>
    <property type="match status" value="2"/>
</dbReference>
<dbReference type="CDD" id="cd00032">
    <property type="entry name" value="CASc"/>
    <property type="match status" value="1"/>
</dbReference>
<keyword evidence="5" id="KW-0597">Phosphoprotein</keyword>
<evidence type="ECO:0000259" key="20">
    <source>
        <dbReference type="PROSITE" id="PS50208"/>
    </source>
</evidence>
<dbReference type="SUPFAM" id="SSF47986">
    <property type="entry name" value="DEATH domain"/>
    <property type="match status" value="2"/>
</dbReference>
<reference evidence="21" key="1">
    <citation type="submission" date="2021-01" db="EMBL/GenBank/DDBJ databases">
        <title>A chromosome-scale assembly of European eel, Anguilla anguilla.</title>
        <authorList>
            <person name="Henkel C."/>
            <person name="Jong-Raadsen S.A."/>
            <person name="Dufour S."/>
            <person name="Weltzien F.-A."/>
            <person name="Palstra A.P."/>
            <person name="Pelster B."/>
            <person name="Spaink H.P."/>
            <person name="Van Den Thillart G.E."/>
            <person name="Jansen H."/>
            <person name="Zahm M."/>
            <person name="Klopp C."/>
            <person name="Cedric C."/>
            <person name="Louis A."/>
            <person name="Berthelot C."/>
            <person name="Parey E."/>
            <person name="Roest Crollius H."/>
            <person name="Montfort J."/>
            <person name="Robinson-Rechavi M."/>
            <person name="Bucao C."/>
            <person name="Bouchez O."/>
            <person name="Gislard M."/>
            <person name="Lluch J."/>
            <person name="Milhes M."/>
            <person name="Lampietro C."/>
            <person name="Lopez Roques C."/>
            <person name="Donnadieu C."/>
            <person name="Braasch I."/>
            <person name="Desvignes T."/>
            <person name="Postlethwait J."/>
            <person name="Bobe J."/>
            <person name="Guiguen Y."/>
            <person name="Dirks R."/>
        </authorList>
    </citation>
    <scope>NUCLEOTIDE SEQUENCE</scope>
    <source>
        <strain evidence="21">Tag_6206</strain>
        <tissue evidence="21">Liver</tissue>
    </source>
</reference>
<dbReference type="InterPro" id="IPR001309">
    <property type="entry name" value="Pept_C14_p20"/>
</dbReference>
<evidence type="ECO:0000256" key="10">
    <source>
        <dbReference type="ARBA" id="ARBA00022807"/>
    </source>
</evidence>
<dbReference type="FunFam" id="3.40.50.1460:FF:000008">
    <property type="entry name" value="caspase-8 isoform X1"/>
    <property type="match status" value="1"/>
</dbReference>
<dbReference type="PROSITE" id="PS50208">
    <property type="entry name" value="CASPASE_P20"/>
    <property type="match status" value="1"/>
</dbReference>
<gene>
    <name evidence="21" type="ORF">ANANG_G00060730</name>
</gene>
<dbReference type="InterPro" id="IPR001875">
    <property type="entry name" value="DED_dom"/>
</dbReference>
<accession>A0A9D3S530</accession>
<dbReference type="InterPro" id="IPR002138">
    <property type="entry name" value="Pept_C14_p10"/>
</dbReference>
<comment type="catalytic activity">
    <reaction evidence="13">
        <text>Strict requirement for Asp at position P1 and has a preferred cleavage sequence of (Leu/Asp/Val)-Glu-Thr-Asp-|-(Gly/Ser/Ala).</text>
        <dbReference type="EC" id="3.4.22.61"/>
    </reaction>
</comment>
<evidence type="ECO:0000256" key="13">
    <source>
        <dbReference type="ARBA" id="ARBA00051626"/>
    </source>
</evidence>
<evidence type="ECO:0000256" key="9">
    <source>
        <dbReference type="ARBA" id="ARBA00022801"/>
    </source>
</evidence>
<keyword evidence="6" id="KW-0645">Protease</keyword>
<dbReference type="SMART" id="SM00115">
    <property type="entry name" value="CASc"/>
    <property type="match status" value="1"/>
</dbReference>
<dbReference type="InterPro" id="IPR015917">
    <property type="entry name" value="Pept_C14A"/>
</dbReference>
<dbReference type="PROSITE" id="PS50168">
    <property type="entry name" value="DED"/>
    <property type="match status" value="2"/>
</dbReference>
<comment type="caution">
    <text evidence="21">The sequence shown here is derived from an EMBL/GenBank/DDBJ whole genome shotgun (WGS) entry which is preliminary data.</text>
</comment>
<dbReference type="SMART" id="SM00031">
    <property type="entry name" value="DED"/>
    <property type="match status" value="2"/>
</dbReference>
<comment type="similarity">
    <text evidence="3 16">Belongs to the peptidase C14A family.</text>
</comment>
<keyword evidence="10" id="KW-0788">Thiol protease</keyword>
<evidence type="ECO:0000256" key="2">
    <source>
        <dbReference type="ARBA" id="ARBA00004496"/>
    </source>
</evidence>
<feature type="domain" description="Caspase family p10" evidence="19">
    <location>
        <begin position="427"/>
        <end position="514"/>
    </location>
</feature>
<evidence type="ECO:0000256" key="5">
    <source>
        <dbReference type="ARBA" id="ARBA00022553"/>
    </source>
</evidence>
<dbReference type="GO" id="GO:0032991">
    <property type="term" value="C:protein-containing complex"/>
    <property type="evidence" value="ECO:0007669"/>
    <property type="project" value="UniProtKB-ARBA"/>
</dbReference>
<dbReference type="CDD" id="cd08792">
    <property type="entry name" value="DED_Caspase_8_10_r1"/>
    <property type="match status" value="1"/>
</dbReference>
<dbReference type="Proteomes" id="UP001044222">
    <property type="component" value="Unassembled WGS sequence"/>
</dbReference>
<evidence type="ECO:0000256" key="17">
    <source>
        <dbReference type="SAM" id="MobiDB-lite"/>
    </source>
</evidence>
<dbReference type="GO" id="GO:0004197">
    <property type="term" value="F:cysteine-type endopeptidase activity"/>
    <property type="evidence" value="ECO:0007669"/>
    <property type="project" value="InterPro"/>
</dbReference>
<feature type="domain" description="DED" evidence="18">
    <location>
        <begin position="102"/>
        <end position="177"/>
    </location>
</feature>
<feature type="region of interest" description="Disordered" evidence="17">
    <location>
        <begin position="184"/>
        <end position="259"/>
    </location>
</feature>
<dbReference type="GO" id="GO:0006915">
    <property type="term" value="P:apoptotic process"/>
    <property type="evidence" value="ECO:0007669"/>
    <property type="project" value="UniProtKB-KW"/>
</dbReference>
<evidence type="ECO:0000256" key="14">
    <source>
        <dbReference type="ARBA" id="ARBA00066479"/>
    </source>
</evidence>
<evidence type="ECO:0000259" key="19">
    <source>
        <dbReference type="PROSITE" id="PS50207"/>
    </source>
</evidence>
<dbReference type="PRINTS" id="PR00376">
    <property type="entry name" value="IL1BCENZYME"/>
</dbReference>
<keyword evidence="11" id="KW-0865">Zymogen</keyword>
<dbReference type="GO" id="GO:0005737">
    <property type="term" value="C:cytoplasm"/>
    <property type="evidence" value="ECO:0007669"/>
    <property type="project" value="UniProtKB-SubCell"/>
</dbReference>
<dbReference type="PROSITE" id="PS50207">
    <property type="entry name" value="CASPASE_P10"/>
    <property type="match status" value="1"/>
</dbReference>
<evidence type="ECO:0000256" key="15">
    <source>
        <dbReference type="ARBA" id="ARBA00068172"/>
    </source>
</evidence>
<dbReference type="FunFam" id="1.10.533.10:FF:000016">
    <property type="entry name" value="CASP8 and FADD-like apoptosis regulator"/>
    <property type="match status" value="1"/>
</dbReference>
<evidence type="ECO:0000256" key="4">
    <source>
        <dbReference type="ARBA" id="ARBA00022490"/>
    </source>
</evidence>
<dbReference type="GO" id="GO:0006508">
    <property type="term" value="P:proteolysis"/>
    <property type="evidence" value="ECO:0007669"/>
    <property type="project" value="UniProtKB-KW"/>
</dbReference>
<evidence type="ECO:0000256" key="3">
    <source>
        <dbReference type="ARBA" id="ARBA00010134"/>
    </source>
</evidence>
<proteinExistence type="inferred from homology"/>
<dbReference type="SUPFAM" id="SSF52129">
    <property type="entry name" value="Caspase-like"/>
    <property type="match status" value="1"/>
</dbReference>
<dbReference type="GO" id="GO:0005886">
    <property type="term" value="C:plasma membrane"/>
    <property type="evidence" value="ECO:0007669"/>
    <property type="project" value="UniProtKB-ARBA"/>
</dbReference>
<dbReference type="InterPro" id="IPR011029">
    <property type="entry name" value="DEATH-like_dom_sf"/>
</dbReference>
<keyword evidence="9" id="KW-0378">Hydrolase</keyword>
<dbReference type="EMBL" id="JAFIRN010000003">
    <property type="protein sequence ID" value="KAG5852281.1"/>
    <property type="molecule type" value="Genomic_DNA"/>
</dbReference>
<dbReference type="AlphaFoldDB" id="A0A9D3S530"/>
<keyword evidence="4" id="KW-0963">Cytoplasm</keyword>
<dbReference type="PANTHER" id="PTHR48169:SF7">
    <property type="entry name" value="CASPASE 10"/>
    <property type="match status" value="1"/>
</dbReference>
<sequence length="515" mass="57999">MNIHRTAGREAERLEVLHKIDSELDSNDVAALKFLCRDLVPQKHLERVCDGRDLFMRLKDQGLLEDGFLGELLHIIRRMDLLRKLGINCAEIQGRRATRISPYRKMLYNLSEEVTEEKLRAIKFLLKLPRGKLETSATFLDVLVAMEKQELLREDSLEVLQNVFDSCDKQLATRVREFAEQRADLPSPAEGHNLNHAPCQESSVPSYMDSSPSLSLPADGRQQPPTSLQPTQNASVPEPSPRDFPSGTPMDSQLSVDTVPESTCEEVYDMRRQPRGHCIIINNYDFGEALIKHPELKLGNRDGTDVDERALDEVFSRLHFTVHHRRDLGEAELLAAVEEFGRLRHGQLDAFACCVLSHGKKGAVYGTDGGAVPIRQLTQPFTSSRCPSLAGKPKLFFIQACQAQDEEPPARADGPEDPYDTDAGPVGPDTIPNDSDFLLGMATVEDRKSYRHTYRGSAFIQELCEQLKWGCPREEDILSIMTRVNRKVSSTSLGKFKQMPEPRYTLTKKLIMSMD</sequence>
<evidence type="ECO:0000256" key="7">
    <source>
        <dbReference type="ARBA" id="ARBA00022703"/>
    </source>
</evidence>
<comment type="subcellular location">
    <subcellularLocation>
        <location evidence="2">Cytoplasm</location>
    </subcellularLocation>
    <subcellularLocation>
        <location evidence="1">Nucleus</location>
    </subcellularLocation>
</comment>
<evidence type="ECO:0000313" key="21">
    <source>
        <dbReference type="EMBL" id="KAG5852281.1"/>
    </source>
</evidence>
<evidence type="ECO:0000256" key="12">
    <source>
        <dbReference type="ARBA" id="ARBA00023242"/>
    </source>
</evidence>
<evidence type="ECO:0000256" key="6">
    <source>
        <dbReference type="ARBA" id="ARBA00022670"/>
    </source>
</evidence>
<dbReference type="GO" id="GO:0051604">
    <property type="term" value="P:protein maturation"/>
    <property type="evidence" value="ECO:0007669"/>
    <property type="project" value="UniProtKB-ARBA"/>
</dbReference>
<feature type="compositionally biased region" description="Low complexity" evidence="17">
    <location>
        <begin position="202"/>
        <end position="217"/>
    </location>
</feature>
<dbReference type="EC" id="3.4.22.61" evidence="14"/>
<keyword evidence="8" id="KW-0677">Repeat</keyword>
<evidence type="ECO:0000259" key="18">
    <source>
        <dbReference type="PROSITE" id="PS50168"/>
    </source>
</evidence>
<dbReference type="GO" id="GO:0005634">
    <property type="term" value="C:nucleus"/>
    <property type="evidence" value="ECO:0007669"/>
    <property type="project" value="UniProtKB-SubCell"/>
</dbReference>
<protein>
    <recommendedName>
        <fullName evidence="15">Caspase-8</fullName>
        <ecNumber evidence="14">3.4.22.61</ecNumber>
    </recommendedName>
</protein>
<evidence type="ECO:0000256" key="11">
    <source>
        <dbReference type="ARBA" id="ARBA00023145"/>
    </source>
</evidence>
<name>A0A9D3S530_ANGAN</name>
<feature type="compositionally biased region" description="Polar residues" evidence="17">
    <location>
        <begin position="223"/>
        <end position="235"/>
    </location>
</feature>
<dbReference type="PANTHER" id="PTHR48169">
    <property type="entry name" value="DED DOMAIN-CONTAINING PROTEIN"/>
    <property type="match status" value="1"/>
</dbReference>
<dbReference type="Pfam" id="PF00656">
    <property type="entry name" value="Peptidase_C14"/>
    <property type="match status" value="1"/>
</dbReference>
<dbReference type="InterPro" id="IPR029030">
    <property type="entry name" value="Caspase-like_dom_sf"/>
</dbReference>
<evidence type="ECO:0000256" key="16">
    <source>
        <dbReference type="RuleBase" id="RU003971"/>
    </source>
</evidence>
<feature type="domain" description="Caspase family p20" evidence="20">
    <location>
        <begin position="274"/>
        <end position="405"/>
    </location>
</feature>
<dbReference type="CDD" id="cd08334">
    <property type="entry name" value="DED_Caspase_8_10_r2"/>
    <property type="match status" value="1"/>
</dbReference>
<dbReference type="GO" id="GO:0043065">
    <property type="term" value="P:positive regulation of apoptotic process"/>
    <property type="evidence" value="ECO:0007669"/>
    <property type="project" value="UniProtKB-ARBA"/>
</dbReference>
<dbReference type="Gene3D" id="3.40.50.1460">
    <property type="match status" value="1"/>
</dbReference>
<evidence type="ECO:0000313" key="22">
    <source>
        <dbReference type="Proteomes" id="UP001044222"/>
    </source>
</evidence>
<feature type="region of interest" description="Disordered" evidence="17">
    <location>
        <begin position="406"/>
        <end position="426"/>
    </location>
</feature>
<keyword evidence="7" id="KW-0053">Apoptosis</keyword>
<keyword evidence="12" id="KW-0539">Nucleus</keyword>
<keyword evidence="22" id="KW-1185">Reference proteome</keyword>
<dbReference type="InterPro" id="IPR011600">
    <property type="entry name" value="Pept_C14_caspase"/>
</dbReference>